<accession>A0ABQ0C618</accession>
<dbReference type="CDD" id="cd00156">
    <property type="entry name" value="REC"/>
    <property type="match status" value="1"/>
</dbReference>
<dbReference type="Pfam" id="PF00072">
    <property type="entry name" value="Response_reg"/>
    <property type="match status" value="1"/>
</dbReference>
<evidence type="ECO:0000256" key="1">
    <source>
        <dbReference type="PROSITE-ProRule" id="PRU00169"/>
    </source>
</evidence>
<feature type="domain" description="Response regulatory" evidence="2">
    <location>
        <begin position="6"/>
        <end position="124"/>
    </location>
</feature>
<sequence length="139" mass="15644">MSRTIQVLLIDSDRLRHALLRSILEGVGLEVLGAPVEGLGWRVLRAAPCDLVITDLPLTDAEGLEILRELPSAYPETHIIALMDGIDAHLEARELADERLRDRVRVLLKPVFRGQLLTSIRALFPDWHPDEVDWNEDGL</sequence>
<dbReference type="SUPFAM" id="SSF52172">
    <property type="entry name" value="CheY-like"/>
    <property type="match status" value="1"/>
</dbReference>
<dbReference type="InterPro" id="IPR001789">
    <property type="entry name" value="Sig_transdc_resp-reg_receiver"/>
</dbReference>
<dbReference type="Proteomes" id="UP001628193">
    <property type="component" value="Unassembled WGS sequence"/>
</dbReference>
<feature type="modified residue" description="4-aspartylphosphate" evidence="1">
    <location>
        <position position="55"/>
    </location>
</feature>
<evidence type="ECO:0000259" key="2">
    <source>
        <dbReference type="PROSITE" id="PS50110"/>
    </source>
</evidence>
<comment type="caution">
    <text evidence="3">The sequence shown here is derived from an EMBL/GenBank/DDBJ whole genome shotgun (WGS) entry which is preliminary data.</text>
</comment>
<reference evidence="3 4" key="1">
    <citation type="submission" date="2024-09" db="EMBL/GenBank/DDBJ databases">
        <title>Draft genome sequence of Candidatus Magnetaquicoccaceae bacterium FCR-1.</title>
        <authorList>
            <person name="Shimoshige H."/>
            <person name="Shimamura S."/>
            <person name="Taoka A."/>
            <person name="Kobayashi H."/>
            <person name="Maekawa T."/>
        </authorList>
    </citation>
    <scope>NUCLEOTIDE SEQUENCE [LARGE SCALE GENOMIC DNA]</scope>
    <source>
        <strain evidence="3 4">FCR-1</strain>
    </source>
</reference>
<gene>
    <name evidence="3" type="ORF">SIID45300_00631</name>
</gene>
<keyword evidence="1" id="KW-0597">Phosphoprotein</keyword>
<dbReference type="RefSeq" id="WP_420904036.1">
    <property type="nucleotide sequence ID" value="NZ_BAAFGK010000002.1"/>
</dbReference>
<dbReference type="Gene3D" id="3.40.50.2300">
    <property type="match status" value="1"/>
</dbReference>
<proteinExistence type="predicted"/>
<keyword evidence="4" id="KW-1185">Reference proteome</keyword>
<dbReference type="EMBL" id="BAAFGK010000002">
    <property type="protein sequence ID" value="GAB0056325.1"/>
    <property type="molecule type" value="Genomic_DNA"/>
</dbReference>
<dbReference type="InterPro" id="IPR011006">
    <property type="entry name" value="CheY-like_superfamily"/>
</dbReference>
<name>A0ABQ0C618_9PROT</name>
<organism evidence="3 4">
    <name type="scientific">Candidatus Magnetaquiglobus chichijimensis</name>
    <dbReference type="NCBI Taxonomy" id="3141448"/>
    <lineage>
        <taxon>Bacteria</taxon>
        <taxon>Pseudomonadati</taxon>
        <taxon>Pseudomonadota</taxon>
        <taxon>Magnetococcia</taxon>
        <taxon>Magnetococcales</taxon>
        <taxon>Candidatus Magnetaquicoccaceae</taxon>
        <taxon>Candidatus Magnetaquiglobus</taxon>
    </lineage>
</organism>
<dbReference type="PROSITE" id="PS50110">
    <property type="entry name" value="RESPONSE_REGULATORY"/>
    <property type="match status" value="1"/>
</dbReference>
<protein>
    <recommendedName>
        <fullName evidence="2">Response regulatory domain-containing protein</fullName>
    </recommendedName>
</protein>
<evidence type="ECO:0000313" key="4">
    <source>
        <dbReference type="Proteomes" id="UP001628193"/>
    </source>
</evidence>
<evidence type="ECO:0000313" key="3">
    <source>
        <dbReference type="EMBL" id="GAB0056325.1"/>
    </source>
</evidence>